<keyword evidence="1" id="KW-0548">Nucleotidyltransferase</keyword>
<dbReference type="GO" id="GO:0003964">
    <property type="term" value="F:RNA-directed DNA polymerase activity"/>
    <property type="evidence" value="ECO:0007669"/>
    <property type="project" value="UniProtKB-KW"/>
</dbReference>
<sequence>MQWGKGEGWVVSPTILGDRTDVDSVLGCIQSFPKVTSCEREGLRAQHILDALCGEGSAITIGLLKAISVVVKLLLEGRCPKVLAEFVASAPLTSLLKPDNGIRPIVLGAI</sequence>
<protein>
    <submittedName>
        <fullName evidence="1">Putative reverse transcriptase domain-containing protein</fullName>
    </submittedName>
</protein>
<accession>A0A699R9U8</accession>
<keyword evidence="1" id="KW-0808">Transferase</keyword>
<evidence type="ECO:0000313" key="1">
    <source>
        <dbReference type="EMBL" id="GFC82108.1"/>
    </source>
</evidence>
<reference evidence="1" key="1">
    <citation type="journal article" date="2019" name="Sci. Rep.">
        <title>Draft genome of Tanacetum cinerariifolium, the natural source of mosquito coil.</title>
        <authorList>
            <person name="Yamashiro T."/>
            <person name="Shiraishi A."/>
            <person name="Satake H."/>
            <person name="Nakayama K."/>
        </authorList>
    </citation>
    <scope>NUCLEOTIDE SEQUENCE</scope>
</reference>
<keyword evidence="1" id="KW-0695">RNA-directed DNA polymerase</keyword>
<name>A0A699R9U8_TANCI</name>
<organism evidence="1">
    <name type="scientific">Tanacetum cinerariifolium</name>
    <name type="common">Dalmatian daisy</name>
    <name type="synonym">Chrysanthemum cinerariifolium</name>
    <dbReference type="NCBI Taxonomy" id="118510"/>
    <lineage>
        <taxon>Eukaryota</taxon>
        <taxon>Viridiplantae</taxon>
        <taxon>Streptophyta</taxon>
        <taxon>Embryophyta</taxon>
        <taxon>Tracheophyta</taxon>
        <taxon>Spermatophyta</taxon>
        <taxon>Magnoliopsida</taxon>
        <taxon>eudicotyledons</taxon>
        <taxon>Gunneridae</taxon>
        <taxon>Pentapetalae</taxon>
        <taxon>asterids</taxon>
        <taxon>campanulids</taxon>
        <taxon>Asterales</taxon>
        <taxon>Asteraceae</taxon>
        <taxon>Asteroideae</taxon>
        <taxon>Anthemideae</taxon>
        <taxon>Anthemidinae</taxon>
        <taxon>Tanacetum</taxon>
    </lineage>
</organism>
<comment type="caution">
    <text evidence="1">The sequence shown here is derived from an EMBL/GenBank/DDBJ whole genome shotgun (WGS) entry which is preliminary data.</text>
</comment>
<dbReference type="EMBL" id="BKCJ011082804">
    <property type="protein sequence ID" value="GFC82108.1"/>
    <property type="molecule type" value="Genomic_DNA"/>
</dbReference>
<proteinExistence type="predicted"/>
<gene>
    <name evidence="1" type="ORF">Tci_854078</name>
</gene>
<dbReference type="AlphaFoldDB" id="A0A699R9U8"/>